<proteinExistence type="predicted"/>
<keyword evidence="2" id="KW-1185">Reference proteome</keyword>
<dbReference type="EMBL" id="DS480589">
    <property type="protein sequence ID" value="EDO14384.1"/>
    <property type="molecule type" value="Genomic_DNA"/>
</dbReference>
<sequence length="241" mass="27805">MVSEISMTNIEVVSTKEDCLDNLEGYFNAVNTLMREIRSLLEQLTGMLKIQVYREEIRGKILKQASIQFSALQRNEEEMASHIVKDEEDIAKLGETEKNFAKRFNVDESELKRFEDSVEKRLFQMEEKMNSKDTNISGSKFPSLHEILARVGKHFPHLIIYGSHGLLTNCNKNYSDVSLSITNDTTLKEEHLEDPARTIMNIQDLLTGEHIRFQDLRNFLYSCSQDDTCSYLTDLRGLIVD</sequence>
<organism evidence="2">
    <name type="scientific">Vanderwaltozyma polyspora (strain ATCC 22028 / DSM 70294 / BCRC 21397 / CBS 2163 / NBRC 10782 / NRRL Y-8283 / UCD 57-17)</name>
    <name type="common">Kluyveromyces polysporus</name>
    <dbReference type="NCBI Taxonomy" id="436907"/>
    <lineage>
        <taxon>Eukaryota</taxon>
        <taxon>Fungi</taxon>
        <taxon>Dikarya</taxon>
        <taxon>Ascomycota</taxon>
        <taxon>Saccharomycotina</taxon>
        <taxon>Saccharomycetes</taxon>
        <taxon>Saccharomycetales</taxon>
        <taxon>Saccharomycetaceae</taxon>
        <taxon>Vanderwaltozyma</taxon>
    </lineage>
</organism>
<dbReference type="PhylomeDB" id="A7TTM2"/>
<dbReference type="GeneID" id="5542370"/>
<dbReference type="AlphaFoldDB" id="A7TTM2"/>
<protein>
    <submittedName>
        <fullName evidence="1">Tkp3 protein</fullName>
    </submittedName>
</protein>
<dbReference type="KEGG" id="vpo:Kpol_208p2"/>
<reference evidence="1 2" key="1">
    <citation type="journal article" date="2007" name="Proc. Natl. Acad. Sci. U.S.A.">
        <title>Independent sorting-out of thousands of duplicated gene pairs in two yeast species descended from a whole-genome duplication.</title>
        <authorList>
            <person name="Scannell D.R."/>
            <person name="Frank A.C."/>
            <person name="Conant G.C."/>
            <person name="Byrne K.P."/>
            <person name="Woolfit M."/>
            <person name="Wolfe K.H."/>
        </authorList>
    </citation>
    <scope>NUCLEOTIDE SEQUENCE [LARGE SCALE GENOMIC DNA]</scope>
    <source>
        <strain evidence="2">ATCC 22028 / DSM 70294 / BCRC 21397 / CBS 2163 / NBRC 10782 / NRRL Y-8283 / UCD 57-17</strain>
    </source>
</reference>
<gene>
    <name evidence="1" type="ORF">Kpol_208p2</name>
</gene>
<accession>A7TTM2</accession>
<evidence type="ECO:0000313" key="2">
    <source>
        <dbReference type="Proteomes" id="UP000000267"/>
    </source>
</evidence>
<evidence type="ECO:0000313" key="1">
    <source>
        <dbReference type="EMBL" id="EDO14384.1"/>
    </source>
</evidence>
<name>A7TTM2_VANPO</name>
<dbReference type="RefSeq" id="XP_001642242.1">
    <property type="nucleotide sequence ID" value="XM_001642192.1"/>
</dbReference>
<dbReference type="InParanoid" id="A7TTM2"/>
<dbReference type="eggNOG" id="ENOG502T1BF">
    <property type="taxonomic scope" value="Eukaryota"/>
</dbReference>
<dbReference type="HOGENOM" id="CLU_076694_0_0_1"/>
<dbReference type="Proteomes" id="UP000000267">
    <property type="component" value="Unassembled WGS sequence"/>
</dbReference>